<sequence length="485" mass="54521">MRIFLFIIFGLILLCPTPGLSAVKLAPPNIVVILTDDQGYADISFNPNHPREVATPHMDALAREGVFFSQAYTSGHVCSPTRAGLMLGQYQQRVGIYTAGDGGRGFNPKTKIFPSFLPDDYNSMAVGKWHLGLDTDYPKLRMHALNRGFDECYKFMGRGGHDYFKLRGVKGPEYAPIYRNKERIQEGDYEGYLTTRLTEEAVSFIDRQKQKPFFLYLAYNAVHAPAQAPKEDIAHYQKMFPQLDKKRAILMAMLHHLDLGVGSVVKKLKDEGFWENTLLFFLTDNGGAKAMNANNGILRGFKGSLYEGGIRTPWVVSWPAKFSGGRTIDAPVISLDILPTVVDAMGTKGAAKRVFDGKSLLPLLMGKSTAHHPVLYWNSGEPKGEWAVREGNWKAHGFKQKYELYDLASDPSEKTDLAAKRPELARRLAKRHETWLAEMVQSAGKSNATWPRDRATAEEPKPKDAAREKKRAERRKARQKQNKTK</sequence>
<evidence type="ECO:0000256" key="3">
    <source>
        <dbReference type="SAM" id="MobiDB-lite"/>
    </source>
</evidence>
<protein>
    <recommendedName>
        <fullName evidence="4">Sulfatase N-terminal domain-containing protein</fullName>
    </recommendedName>
</protein>
<feature type="domain" description="Sulfatase N-terminal" evidence="4">
    <location>
        <begin position="28"/>
        <end position="346"/>
    </location>
</feature>
<dbReference type="Pfam" id="PF00884">
    <property type="entry name" value="Sulfatase"/>
    <property type="match status" value="1"/>
</dbReference>
<dbReference type="EMBL" id="UINC01006440">
    <property type="protein sequence ID" value="SVA27547.1"/>
    <property type="molecule type" value="Genomic_DNA"/>
</dbReference>
<proteinExistence type="inferred from homology"/>
<dbReference type="SUPFAM" id="SSF53649">
    <property type="entry name" value="Alkaline phosphatase-like"/>
    <property type="match status" value="1"/>
</dbReference>
<accession>A0A381UJQ2</accession>
<dbReference type="PANTHER" id="PTHR42693">
    <property type="entry name" value="ARYLSULFATASE FAMILY MEMBER"/>
    <property type="match status" value="1"/>
</dbReference>
<dbReference type="AlphaFoldDB" id="A0A381UJQ2"/>
<feature type="region of interest" description="Disordered" evidence="3">
    <location>
        <begin position="440"/>
        <end position="485"/>
    </location>
</feature>
<evidence type="ECO:0000256" key="1">
    <source>
        <dbReference type="ARBA" id="ARBA00008779"/>
    </source>
</evidence>
<dbReference type="Gene3D" id="3.30.1120.10">
    <property type="match status" value="1"/>
</dbReference>
<organism evidence="5">
    <name type="scientific">marine metagenome</name>
    <dbReference type="NCBI Taxonomy" id="408172"/>
    <lineage>
        <taxon>unclassified sequences</taxon>
        <taxon>metagenomes</taxon>
        <taxon>ecological metagenomes</taxon>
    </lineage>
</organism>
<dbReference type="InterPro" id="IPR000917">
    <property type="entry name" value="Sulfatase_N"/>
</dbReference>
<gene>
    <name evidence="5" type="ORF">METZ01_LOCUS80401</name>
</gene>
<dbReference type="InterPro" id="IPR017850">
    <property type="entry name" value="Alkaline_phosphatase_core_sf"/>
</dbReference>
<dbReference type="PANTHER" id="PTHR42693:SF53">
    <property type="entry name" value="ENDO-4-O-SULFATASE"/>
    <property type="match status" value="1"/>
</dbReference>
<evidence type="ECO:0000313" key="5">
    <source>
        <dbReference type="EMBL" id="SVA27547.1"/>
    </source>
</evidence>
<name>A0A381UJQ2_9ZZZZ</name>
<feature type="compositionally biased region" description="Basic and acidic residues" evidence="3">
    <location>
        <begin position="451"/>
        <end position="471"/>
    </location>
</feature>
<evidence type="ECO:0000259" key="4">
    <source>
        <dbReference type="Pfam" id="PF00884"/>
    </source>
</evidence>
<reference evidence="5" key="1">
    <citation type="submission" date="2018-05" db="EMBL/GenBank/DDBJ databases">
        <authorList>
            <person name="Lanie J.A."/>
            <person name="Ng W.-L."/>
            <person name="Kazmierczak K.M."/>
            <person name="Andrzejewski T.M."/>
            <person name="Davidsen T.M."/>
            <person name="Wayne K.J."/>
            <person name="Tettelin H."/>
            <person name="Glass J.I."/>
            <person name="Rusch D."/>
            <person name="Podicherti R."/>
            <person name="Tsui H.-C.T."/>
            <person name="Winkler M.E."/>
        </authorList>
    </citation>
    <scope>NUCLEOTIDE SEQUENCE</scope>
</reference>
<evidence type="ECO:0000256" key="2">
    <source>
        <dbReference type="ARBA" id="ARBA00022801"/>
    </source>
</evidence>
<keyword evidence="2" id="KW-0378">Hydrolase</keyword>
<dbReference type="GO" id="GO:0004065">
    <property type="term" value="F:arylsulfatase activity"/>
    <property type="evidence" value="ECO:0007669"/>
    <property type="project" value="TreeGrafter"/>
</dbReference>
<dbReference type="InterPro" id="IPR050738">
    <property type="entry name" value="Sulfatase"/>
</dbReference>
<comment type="similarity">
    <text evidence="1">Belongs to the sulfatase family.</text>
</comment>
<dbReference type="Gene3D" id="3.40.720.10">
    <property type="entry name" value="Alkaline Phosphatase, subunit A"/>
    <property type="match status" value="1"/>
</dbReference>
<feature type="compositionally biased region" description="Basic residues" evidence="3">
    <location>
        <begin position="472"/>
        <end position="485"/>
    </location>
</feature>